<evidence type="ECO:0008006" key="4">
    <source>
        <dbReference type="Google" id="ProtNLM"/>
    </source>
</evidence>
<gene>
    <name evidence="2" type="ORF">RGB73_29515</name>
</gene>
<keyword evidence="1" id="KW-0175">Coiled coil</keyword>
<reference evidence="2 3" key="1">
    <citation type="submission" date="2023-09" db="EMBL/GenBank/DDBJ databases">
        <title>Complete Genome and Methylome dissection of Bacillus brevis NEB573 original source of BbsI restriction endonuclease.</title>
        <authorList>
            <person name="Fomenkov A."/>
            <person name="Roberts R.D."/>
        </authorList>
    </citation>
    <scope>NUCLEOTIDE SEQUENCE [LARGE SCALE GENOMIC DNA]</scope>
    <source>
        <strain evidence="2 3">NEB573</strain>
    </source>
</reference>
<evidence type="ECO:0000313" key="2">
    <source>
        <dbReference type="EMBL" id="WNC14750.1"/>
    </source>
</evidence>
<proteinExistence type="predicted"/>
<sequence length="782" mass="89516">MKDLIEQFAGAYTAELEGQLDGGNGQRSIQNPVLFLFIGDKSVESLRTVCGIHAAKWQNSQGVLYVHAYHEETWEHPQVFPCRLPKREFRKQTLRAEMYEEFWQDESQVMEINRLMRQVSIRVAETGKQFPSFQQVNIAVVTRADDPANVLLPELTLLLKSYLQEMFKTVSADLYVLLPEKGGGEGFGFSSALGVQFLEELDRYQRGDYRYQADLIVTEDGIRLPVQHSYGPLFSLAYLLSDKTEQGLFLEGGLSENDELISNLVLLNNKEAELAFREHSESYNKLQFMRSISLESGRAAFASAGLSKVKRPTRAIALTVLAAVFDRYLERLKEGDSLPKTKAREMLGLTAFDVQKAIGNVLEGEDALAEMQGLMTSGVSYRELCSMNLREAELALFDGTSQSFFESRIEKQAHEKLNSVLARGSLETLLLQEVMEQDRHGIYAAYELTSEQSTGASLLGELRTGIKETQRQLEQAKAELEELCQQRVDQQELRVGGFFTRDKERVRTLVRHLLSNVYGKKLEVLEWELTLRLLQDYERQTIELHKRIGEQIAQLQELQTQLRSIARKSVQDAADYLGKNMDEYYETVVAETFRAQETQRGDGFYLDPRHLGNSSLLYLHGTRGLVERLCAFCRTEILSRSPFAMSFEAELLARANVAAAYENRTVLTREELFSDLSAVMEERAAVHIEVFHFLQKHRYEEKHWFADVDNDFVQYVLREEKGARTYKQGCIHEARKSGIEKLNLMGGFGLEDLMYYRNNKKYHSSYVESGYVFHRQGKEELS</sequence>
<organism evidence="2 3">
    <name type="scientific">Brevibacillus brevis</name>
    <name type="common">Bacillus brevis</name>
    <dbReference type="NCBI Taxonomy" id="1393"/>
    <lineage>
        <taxon>Bacteria</taxon>
        <taxon>Bacillati</taxon>
        <taxon>Bacillota</taxon>
        <taxon>Bacilli</taxon>
        <taxon>Bacillales</taxon>
        <taxon>Paenibacillaceae</taxon>
        <taxon>Brevibacillus</taxon>
    </lineage>
</organism>
<feature type="coiled-coil region" evidence="1">
    <location>
        <begin position="459"/>
        <end position="493"/>
    </location>
</feature>
<accession>A0ABY9T3T0</accession>
<evidence type="ECO:0000256" key="1">
    <source>
        <dbReference type="SAM" id="Coils"/>
    </source>
</evidence>
<protein>
    <recommendedName>
        <fullName evidence="4">Transcription initiation factor TFIID</fullName>
    </recommendedName>
</protein>
<evidence type="ECO:0000313" key="3">
    <source>
        <dbReference type="Proteomes" id="UP001256827"/>
    </source>
</evidence>
<keyword evidence="3" id="KW-1185">Reference proteome</keyword>
<dbReference type="Proteomes" id="UP001256827">
    <property type="component" value="Chromosome"/>
</dbReference>
<dbReference type="EMBL" id="CP134050">
    <property type="protein sequence ID" value="WNC14750.1"/>
    <property type="molecule type" value="Genomic_DNA"/>
</dbReference>
<name>A0ABY9T3T0_BREBE</name>
<dbReference type="RefSeq" id="WP_310767381.1">
    <property type="nucleotide sequence ID" value="NZ_CP134050.1"/>
</dbReference>